<dbReference type="PANTHER" id="PTHR30441">
    <property type="entry name" value="DUF748 DOMAIN-CONTAINING PROTEIN"/>
    <property type="match status" value="1"/>
</dbReference>
<dbReference type="GO" id="GO:0005886">
    <property type="term" value="C:plasma membrane"/>
    <property type="evidence" value="ECO:0007669"/>
    <property type="project" value="TreeGrafter"/>
</dbReference>
<dbReference type="EMBL" id="JADKFW010000021">
    <property type="protein sequence ID" value="MBK9719871.1"/>
    <property type="molecule type" value="Genomic_DNA"/>
</dbReference>
<dbReference type="Proteomes" id="UP000808349">
    <property type="component" value="Unassembled WGS sequence"/>
</dbReference>
<comment type="caution">
    <text evidence="3">The sequence shown here is derived from an EMBL/GenBank/DDBJ whole genome shotgun (WGS) entry which is preliminary data.</text>
</comment>
<evidence type="ECO:0000256" key="2">
    <source>
        <dbReference type="SAM" id="MobiDB-lite"/>
    </source>
</evidence>
<feature type="coiled-coil region" evidence="1">
    <location>
        <begin position="946"/>
        <end position="984"/>
    </location>
</feature>
<evidence type="ECO:0008006" key="5">
    <source>
        <dbReference type="Google" id="ProtNLM"/>
    </source>
</evidence>
<protein>
    <recommendedName>
        <fullName evidence="5">AsmA-like C-terminal domain-containing protein</fullName>
    </recommendedName>
</protein>
<keyword evidence="1" id="KW-0175">Coiled coil</keyword>
<dbReference type="PANTHER" id="PTHR30441:SF8">
    <property type="entry name" value="DUF748 DOMAIN-CONTAINING PROTEIN"/>
    <property type="match status" value="1"/>
</dbReference>
<gene>
    <name evidence="3" type="ORF">IPO85_20610</name>
</gene>
<reference evidence="3 4" key="1">
    <citation type="submission" date="2020-10" db="EMBL/GenBank/DDBJ databases">
        <title>Connecting structure to function with the recovery of over 1000 high-quality activated sludge metagenome-assembled genomes encoding full-length rRNA genes using long-read sequencing.</title>
        <authorList>
            <person name="Singleton C.M."/>
            <person name="Petriglieri F."/>
            <person name="Kristensen J.M."/>
            <person name="Kirkegaard R.H."/>
            <person name="Michaelsen T.Y."/>
            <person name="Andersen M.H."/>
            <person name="Karst S.M."/>
            <person name="Dueholm M.S."/>
            <person name="Nielsen P.H."/>
            <person name="Albertsen M."/>
        </authorList>
    </citation>
    <scope>NUCLEOTIDE SEQUENCE [LARGE SCALE GENOMIC DNA]</scope>
    <source>
        <strain evidence="3">Ribe_18-Q3-R11-54_BAT3C.373</strain>
    </source>
</reference>
<evidence type="ECO:0000313" key="4">
    <source>
        <dbReference type="Proteomes" id="UP000808349"/>
    </source>
</evidence>
<accession>A0A9D7SEI6</accession>
<proteinExistence type="predicted"/>
<evidence type="ECO:0000313" key="3">
    <source>
        <dbReference type="EMBL" id="MBK9719871.1"/>
    </source>
</evidence>
<dbReference type="AlphaFoldDB" id="A0A9D7SEI6"/>
<evidence type="ECO:0000256" key="1">
    <source>
        <dbReference type="SAM" id="Coils"/>
    </source>
</evidence>
<name>A0A9D7SEI6_9BACT</name>
<sequence length="1046" mass="116649">MTFNLKTGLKLLGGLLLILLILGFLVPVLFKKEISSKIKTSINQNLNGSFDFEDASLSIFTHFPRLTLSLKKPSVVSYATGDTLNVFKASELSLSFDFWNIISKSESLVVKSLYLYDADIQGYIDANGVANYDILINKQPASNNSDTKPVNFKLDRYEVKNTRIIYIDKQMDMSLKIVGLNNDGKCSIMNDIFDINAKTTIDSLDFVSTGIAFLNHVNLNSNLNLIYDASKNRIDLKENELALNALKLSLLGYIQVKEEQSIEMDLKLNSPGTQFKDLFSLIPKAFIKNYQDVKSEGSFLINANINGILNQNSNIFPSWDFVCSVTNGGIQYPSMPVKLSSFNLNMSSKNIGPDLSKLTVDLNPFSLLLNDKPVKGTLHFEDIVDNAHVIGNIKANIDLNDYKQFMPLDKGVDLSGLISTDLSFDFRKKQVEAGDFENIALKGDFVISNLIYKDLTMPRVAIPKMNLEFNPKLCNISNAQIELGRSDINLKGIIENPLTLLMDEGEIKSNIQLKGNVFDANEWLEPETSSASNTELVDSSFFVLNLCKRLNISALGSYQKIIYDTYVMDDSNVQLDYIKDKLNLNQLKMTINQNVIQCNGIIDGPMSWVYQNKTLKGDIRITGEQFNLTKFMDSGSSIVDSKNQTAVVDTAPFKVPDAIDFGINFSFGTLSYDKLVLNNFKGNLQIVQDEIQFRDLTSSALGGQMNLAGIFNTEDSNKPKFDLKYDLKKIQFGKAFESIVSVQKLAPVIKFIEGFFNSSFVCSGSLNKDLSPNLDQLNLSGIIETLEGAIKNYKPIELIAQKLKLDDLKSLNLKNTKNWFSIENGVVSLKEMSKTWNDIDMKVLGTSKLSGPMDFDFKFRIPRNKINNNAIGASAETGLSYLKSLANKAGVNFETGSHINVLVNLSGLYNDPKFSFKLLNADGQSIENSGSELVNQAVDKAKDSIIKRADQELDKAKQKALEEAKKLEDSLRNIAIRKADEEKQKALDKLGTEASKHIDSNLVNKGKEVLNDKLGKNADKILKDGGKKEADQIKEKVKDWNPFKKK</sequence>
<organism evidence="3 4">
    <name type="scientific">Candidatus Defluviibacterium haderslevense</name>
    <dbReference type="NCBI Taxonomy" id="2981993"/>
    <lineage>
        <taxon>Bacteria</taxon>
        <taxon>Pseudomonadati</taxon>
        <taxon>Bacteroidota</taxon>
        <taxon>Saprospiria</taxon>
        <taxon>Saprospirales</taxon>
        <taxon>Saprospiraceae</taxon>
        <taxon>Candidatus Defluviibacterium</taxon>
    </lineage>
</organism>
<feature type="region of interest" description="Disordered" evidence="2">
    <location>
        <begin position="1025"/>
        <end position="1046"/>
    </location>
</feature>
<dbReference type="InterPro" id="IPR052894">
    <property type="entry name" value="AsmA-related"/>
</dbReference>
<dbReference type="GO" id="GO:0090313">
    <property type="term" value="P:regulation of protein targeting to membrane"/>
    <property type="evidence" value="ECO:0007669"/>
    <property type="project" value="TreeGrafter"/>
</dbReference>